<dbReference type="RefSeq" id="WP_183391623.1">
    <property type="nucleotide sequence ID" value="NZ_JACHVY010000002.1"/>
</dbReference>
<dbReference type="InterPro" id="IPR047296">
    <property type="entry name" value="GIY-YIG_UvrC_Cho"/>
</dbReference>
<dbReference type="NCBIfam" id="NF005905">
    <property type="entry name" value="PRK07883.1-3"/>
    <property type="match status" value="1"/>
</dbReference>
<dbReference type="InterPro" id="IPR013520">
    <property type="entry name" value="Ribonucl_H"/>
</dbReference>
<dbReference type="Gene3D" id="3.30.420.10">
    <property type="entry name" value="Ribonuclease H-like superfamily/Ribonuclease H"/>
    <property type="match status" value="1"/>
</dbReference>
<evidence type="ECO:0000313" key="3">
    <source>
        <dbReference type="EMBL" id="MBB2901553.1"/>
    </source>
</evidence>
<evidence type="ECO:0000313" key="4">
    <source>
        <dbReference type="Proteomes" id="UP000533269"/>
    </source>
</evidence>
<sequence length="602" mass="64158">MSTGTTGPPAGFQSSFEDLGQPLADATFVVVDLETTGGAPADAGITEIGAVKVLGGQVLGEFQTLVRPSSPIPAFVQVLTGITNGMVATAPSLAQVLPAFLEFAGFERGAVLVAHNAPYDTSFLKAACQVTGRPWPKPRVVDTVVLARQLVDRDEAPDRKLGTLARLFGTTTTPDHRALHDARATVDVLHALLGRVGNRGVHSLEDLSAFAATAVNPVRRAKKHLAVGLPSAPGVYQFRDAAGRVLYVGTSVDVHRRVSSYFTASETRPRMTEMVRLASTVVPVVCQTPLEARVRELRLIAEHAPPYNRRSKAPEKVTWVKLTTDAWPRLSLVKQVRDDVAAGAEYLGPFRSTRTAELAVEALHETHPLRQCTRRIPRTPTGEGPGACVLAEIGRCGAPCLGTGRGGQDAESYAAVVAEVRAALRSDATTALTRGRERLRELAGQQRYEEAATTRDRLEAFLTVAERAQRRAPVAATPEIVAARRSEPAPGWRTGGWEVVLIRYGRLAGTCVTPAGSDPMPHIEALRATGEVVTPPAPGRPGLLVEETDVLLGWLEQPGVRLVSLDDGRGDDDAGDVGAAAVAWASPVRGAGWARHHLRGAQ</sequence>
<dbReference type="EC" id="2.7.7.7" evidence="3"/>
<comment type="caution">
    <text evidence="3">The sequence shown here is derived from an EMBL/GenBank/DDBJ whole genome shotgun (WGS) entry which is preliminary data.</text>
</comment>
<keyword evidence="3" id="KW-0808">Transferase</keyword>
<dbReference type="GO" id="GO:0003677">
    <property type="term" value="F:DNA binding"/>
    <property type="evidence" value="ECO:0007669"/>
    <property type="project" value="InterPro"/>
</dbReference>
<dbReference type="Proteomes" id="UP000533269">
    <property type="component" value="Unassembled WGS sequence"/>
</dbReference>
<dbReference type="EMBL" id="JACHVY010000002">
    <property type="protein sequence ID" value="MBB2901553.1"/>
    <property type="molecule type" value="Genomic_DNA"/>
</dbReference>
<accession>A0A7W4TMA3</accession>
<dbReference type="InterPro" id="IPR006054">
    <property type="entry name" value="DnaQ"/>
</dbReference>
<dbReference type="AlphaFoldDB" id="A0A7W4TMA3"/>
<dbReference type="Gene3D" id="3.40.1440.10">
    <property type="entry name" value="GIY-YIG endonuclease"/>
    <property type="match status" value="1"/>
</dbReference>
<reference evidence="3 4" key="2">
    <citation type="submission" date="2020-08" db="EMBL/GenBank/DDBJ databases">
        <authorList>
            <person name="Partida-Martinez L."/>
            <person name="Huntemann M."/>
            <person name="Clum A."/>
            <person name="Wang J."/>
            <person name="Palaniappan K."/>
            <person name="Ritter S."/>
            <person name="Chen I.-M."/>
            <person name="Stamatis D."/>
            <person name="Reddy T."/>
            <person name="O'Malley R."/>
            <person name="Daum C."/>
            <person name="Shapiro N."/>
            <person name="Ivanova N."/>
            <person name="Kyrpides N."/>
            <person name="Woyke T."/>
        </authorList>
    </citation>
    <scope>NUCLEOTIDE SEQUENCE [LARGE SCALE GENOMIC DNA]</scope>
    <source>
        <strain evidence="3 4">AS2.23</strain>
    </source>
</reference>
<proteinExistence type="predicted"/>
<dbReference type="SUPFAM" id="SSF53098">
    <property type="entry name" value="Ribonuclease H-like"/>
    <property type="match status" value="1"/>
</dbReference>
<dbReference type="InterPro" id="IPR012337">
    <property type="entry name" value="RNaseH-like_sf"/>
</dbReference>
<gene>
    <name evidence="3" type="ORF">FHR75_002368</name>
</gene>
<dbReference type="SMART" id="SM00479">
    <property type="entry name" value="EXOIII"/>
    <property type="match status" value="1"/>
</dbReference>
<dbReference type="InterPro" id="IPR050066">
    <property type="entry name" value="UvrABC_protein_C"/>
</dbReference>
<reference evidence="3 4" key="1">
    <citation type="submission" date="2020-08" db="EMBL/GenBank/DDBJ databases">
        <title>The Agave Microbiome: Exploring the role of microbial communities in plant adaptations to desert environments.</title>
        <authorList>
            <person name="Partida-Martinez L.P."/>
        </authorList>
    </citation>
    <scope>NUCLEOTIDE SEQUENCE [LARGE SCALE GENOMIC DNA]</scope>
    <source>
        <strain evidence="3 4">AS2.23</strain>
    </source>
</reference>
<dbReference type="FunFam" id="3.30.420.10:FF:000045">
    <property type="entry name" value="3'-5' exonuclease DinG"/>
    <property type="match status" value="1"/>
</dbReference>
<dbReference type="Pfam" id="PF00929">
    <property type="entry name" value="RNase_T"/>
    <property type="match status" value="1"/>
</dbReference>
<dbReference type="InterPro" id="IPR000305">
    <property type="entry name" value="GIY-YIG_endonuc"/>
</dbReference>
<dbReference type="SMART" id="SM00465">
    <property type="entry name" value="GIYc"/>
    <property type="match status" value="1"/>
</dbReference>
<evidence type="ECO:0000259" key="2">
    <source>
        <dbReference type="PROSITE" id="PS50164"/>
    </source>
</evidence>
<dbReference type="PANTHER" id="PTHR30562">
    <property type="entry name" value="UVRC/OXIDOREDUCTASE"/>
    <property type="match status" value="1"/>
</dbReference>
<keyword evidence="1" id="KW-0378">Hydrolase</keyword>
<name>A0A7W4TMA3_KINRA</name>
<dbReference type="GO" id="GO:0004527">
    <property type="term" value="F:exonuclease activity"/>
    <property type="evidence" value="ECO:0007669"/>
    <property type="project" value="UniProtKB-KW"/>
</dbReference>
<dbReference type="GO" id="GO:0006260">
    <property type="term" value="P:DNA replication"/>
    <property type="evidence" value="ECO:0007669"/>
    <property type="project" value="InterPro"/>
</dbReference>
<dbReference type="PROSITE" id="PS50164">
    <property type="entry name" value="GIY_YIG"/>
    <property type="match status" value="1"/>
</dbReference>
<dbReference type="InterPro" id="IPR036397">
    <property type="entry name" value="RNaseH_sf"/>
</dbReference>
<dbReference type="GO" id="GO:0003887">
    <property type="term" value="F:DNA-directed DNA polymerase activity"/>
    <property type="evidence" value="ECO:0007669"/>
    <property type="project" value="UniProtKB-EC"/>
</dbReference>
<dbReference type="SUPFAM" id="SSF82771">
    <property type="entry name" value="GIY-YIG endonuclease"/>
    <property type="match status" value="1"/>
</dbReference>
<dbReference type="NCBIfam" id="NF005907">
    <property type="entry name" value="PRK07883.1-5"/>
    <property type="match status" value="1"/>
</dbReference>
<protein>
    <submittedName>
        <fullName evidence="3">DNA polymerase-3 subunit epsilon</fullName>
        <ecNumber evidence="3">2.7.7.7</ecNumber>
    </submittedName>
</protein>
<organism evidence="3 4">
    <name type="scientific">Kineococcus radiotolerans</name>
    <dbReference type="NCBI Taxonomy" id="131568"/>
    <lineage>
        <taxon>Bacteria</taxon>
        <taxon>Bacillati</taxon>
        <taxon>Actinomycetota</taxon>
        <taxon>Actinomycetes</taxon>
        <taxon>Kineosporiales</taxon>
        <taxon>Kineosporiaceae</taxon>
        <taxon>Kineococcus</taxon>
    </lineage>
</organism>
<dbReference type="CDD" id="cd06127">
    <property type="entry name" value="DEDDh"/>
    <property type="match status" value="1"/>
</dbReference>
<evidence type="ECO:0000256" key="1">
    <source>
        <dbReference type="ARBA" id="ARBA00022839"/>
    </source>
</evidence>
<dbReference type="GO" id="GO:0006289">
    <property type="term" value="P:nucleotide-excision repair"/>
    <property type="evidence" value="ECO:0007669"/>
    <property type="project" value="InterPro"/>
</dbReference>
<dbReference type="NCBIfam" id="TIGR00573">
    <property type="entry name" value="dnaq"/>
    <property type="match status" value="1"/>
</dbReference>
<keyword evidence="3" id="KW-0548">Nucleotidyltransferase</keyword>
<dbReference type="GO" id="GO:0009380">
    <property type="term" value="C:excinuclease repair complex"/>
    <property type="evidence" value="ECO:0007669"/>
    <property type="project" value="TreeGrafter"/>
</dbReference>
<dbReference type="PANTHER" id="PTHR30562:SF1">
    <property type="entry name" value="UVRABC SYSTEM PROTEIN C"/>
    <property type="match status" value="1"/>
</dbReference>
<dbReference type="Pfam" id="PF01541">
    <property type="entry name" value="GIY-YIG"/>
    <property type="match status" value="1"/>
</dbReference>
<dbReference type="CDD" id="cd10434">
    <property type="entry name" value="GIY-YIG_UvrC_Cho"/>
    <property type="match status" value="1"/>
</dbReference>
<dbReference type="InterPro" id="IPR035901">
    <property type="entry name" value="GIY-YIG_endonuc_sf"/>
</dbReference>
<feature type="domain" description="GIY-YIG" evidence="2">
    <location>
        <begin position="231"/>
        <end position="309"/>
    </location>
</feature>
<keyword evidence="1" id="KW-0269">Exonuclease</keyword>
<keyword evidence="1" id="KW-0540">Nuclease</keyword>